<accession>A0A0D6PGN7</accession>
<sequence length="92" mass="10339">MKSFVPKDQDEPPARPTEHNVGRNFRGETRSNETYAPTTDPDARLYRKSMGFLPCVLGAANGKTTRGSADGFLFRFHNLIWLQGHATTESLR</sequence>
<dbReference type="Proteomes" id="UP000032668">
    <property type="component" value="Unassembled WGS sequence"/>
</dbReference>
<evidence type="ECO:0000313" key="3">
    <source>
        <dbReference type="Proteomes" id="UP000032668"/>
    </source>
</evidence>
<dbReference type="AlphaFoldDB" id="A0A0D6PGN7"/>
<name>A0A0D6PGN7_9PROT</name>
<evidence type="ECO:0000313" key="2">
    <source>
        <dbReference type="EMBL" id="GAN80935.1"/>
    </source>
</evidence>
<keyword evidence="3" id="KW-1185">Reference proteome</keyword>
<organism evidence="2 3">
    <name type="scientific">Acidocella aminolytica 101 = DSM 11237</name>
    <dbReference type="NCBI Taxonomy" id="1120923"/>
    <lineage>
        <taxon>Bacteria</taxon>
        <taxon>Pseudomonadati</taxon>
        <taxon>Pseudomonadota</taxon>
        <taxon>Alphaproteobacteria</taxon>
        <taxon>Acetobacterales</taxon>
        <taxon>Acidocellaceae</taxon>
        <taxon>Acidocella</taxon>
    </lineage>
</organism>
<gene>
    <name evidence="2" type="ORF">Aam_063_012</name>
</gene>
<proteinExistence type="predicted"/>
<protein>
    <submittedName>
        <fullName evidence="2">Uncharacterized protein</fullName>
    </submittedName>
</protein>
<evidence type="ECO:0000256" key="1">
    <source>
        <dbReference type="SAM" id="MobiDB-lite"/>
    </source>
</evidence>
<reference evidence="2 3" key="1">
    <citation type="submission" date="2012-11" db="EMBL/GenBank/DDBJ databases">
        <title>Whole genome sequence of Acidocella aminolytica 101 = DSM 11237.</title>
        <authorList>
            <person name="Azuma Y."/>
            <person name="Higashiura N."/>
            <person name="Hirakawa H."/>
            <person name="Matsushita K."/>
        </authorList>
    </citation>
    <scope>NUCLEOTIDE SEQUENCE [LARGE SCALE GENOMIC DNA]</scope>
    <source>
        <strain evidence="3">101 / DSM 11237</strain>
    </source>
</reference>
<feature type="compositionally biased region" description="Basic and acidic residues" evidence="1">
    <location>
        <begin position="1"/>
        <end position="31"/>
    </location>
</feature>
<comment type="caution">
    <text evidence="2">The sequence shown here is derived from an EMBL/GenBank/DDBJ whole genome shotgun (WGS) entry which is preliminary data.</text>
</comment>
<dbReference type="EMBL" id="BANC01000062">
    <property type="protein sequence ID" value="GAN80935.1"/>
    <property type="molecule type" value="Genomic_DNA"/>
</dbReference>
<feature type="region of interest" description="Disordered" evidence="1">
    <location>
        <begin position="1"/>
        <end position="41"/>
    </location>
</feature>